<feature type="domain" description="RRM" evidence="3">
    <location>
        <begin position="235"/>
        <end position="319"/>
    </location>
</feature>
<dbReference type="OrthoDB" id="21050at2759"/>
<dbReference type="GeneID" id="14875159"/>
<dbReference type="InterPro" id="IPR012677">
    <property type="entry name" value="Nucleotide-bd_a/b_plait_sf"/>
</dbReference>
<keyword evidence="1" id="KW-0694">RNA-binding</keyword>
<proteinExistence type="predicted"/>
<evidence type="ECO:0000313" key="4">
    <source>
        <dbReference type="EMBL" id="EGG22869.1"/>
    </source>
</evidence>
<organism evidence="4 5">
    <name type="scientific">Cavenderia fasciculata</name>
    <name type="common">Slime mold</name>
    <name type="synonym">Dictyostelium fasciculatum</name>
    <dbReference type="NCBI Taxonomy" id="261658"/>
    <lineage>
        <taxon>Eukaryota</taxon>
        <taxon>Amoebozoa</taxon>
        <taxon>Evosea</taxon>
        <taxon>Eumycetozoa</taxon>
        <taxon>Dictyostelia</taxon>
        <taxon>Acytosteliales</taxon>
        <taxon>Cavenderiaceae</taxon>
        <taxon>Cavenderia</taxon>
    </lineage>
</organism>
<feature type="compositionally biased region" description="Low complexity" evidence="2">
    <location>
        <begin position="37"/>
        <end position="65"/>
    </location>
</feature>
<dbReference type="InterPro" id="IPR035979">
    <property type="entry name" value="RBD_domain_sf"/>
</dbReference>
<gene>
    <name evidence="4" type="ORF">DFA_04999</name>
</gene>
<dbReference type="Proteomes" id="UP000007797">
    <property type="component" value="Unassembled WGS sequence"/>
</dbReference>
<reference evidence="5" key="1">
    <citation type="journal article" date="2011" name="Genome Res.">
        <title>Phylogeny-wide analysis of social amoeba genomes highlights ancient origins for complex intercellular communication.</title>
        <authorList>
            <person name="Heidel A.J."/>
            <person name="Lawal H.M."/>
            <person name="Felder M."/>
            <person name="Schilde C."/>
            <person name="Helps N.R."/>
            <person name="Tunggal B."/>
            <person name="Rivero F."/>
            <person name="John U."/>
            <person name="Schleicher M."/>
            <person name="Eichinger L."/>
            <person name="Platzer M."/>
            <person name="Noegel A.A."/>
            <person name="Schaap P."/>
            <person name="Gloeckner G."/>
        </authorList>
    </citation>
    <scope>NUCLEOTIDE SEQUENCE [LARGE SCALE GENOMIC DNA]</scope>
    <source>
        <strain evidence="5">SH3</strain>
    </source>
</reference>
<dbReference type="InterPro" id="IPR000504">
    <property type="entry name" value="RRM_dom"/>
</dbReference>
<dbReference type="SUPFAM" id="SSF54928">
    <property type="entry name" value="RNA-binding domain, RBD"/>
    <property type="match status" value="1"/>
</dbReference>
<dbReference type="OMA" id="CAMFSIY"/>
<feature type="region of interest" description="Disordered" evidence="2">
    <location>
        <begin position="34"/>
        <end position="65"/>
    </location>
</feature>
<dbReference type="RefSeq" id="XP_004360720.1">
    <property type="nucleotide sequence ID" value="XM_004360663.1"/>
</dbReference>
<feature type="compositionally biased region" description="Low complexity" evidence="2">
    <location>
        <begin position="156"/>
        <end position="172"/>
    </location>
</feature>
<dbReference type="KEGG" id="dfa:DFA_04999"/>
<dbReference type="Gene3D" id="3.30.70.330">
    <property type="match status" value="1"/>
</dbReference>
<protein>
    <submittedName>
        <fullName evidence="4">RNA-binding region RNP-1 domain-containing protein</fullName>
    </submittedName>
</protein>
<dbReference type="GO" id="GO:0003723">
    <property type="term" value="F:RNA binding"/>
    <property type="evidence" value="ECO:0007669"/>
    <property type="project" value="UniProtKB-UniRule"/>
</dbReference>
<evidence type="ECO:0000256" key="2">
    <source>
        <dbReference type="SAM" id="MobiDB-lite"/>
    </source>
</evidence>
<name>F4PMX6_CACFS</name>
<evidence type="ECO:0000313" key="5">
    <source>
        <dbReference type="Proteomes" id="UP000007797"/>
    </source>
</evidence>
<sequence length="350" mass="39433">MNLCDTPSIIISSPPIILQQQLCNTTAKQNRNELTTSYSYPPSSQQQQQPSQPSPSLLQQQQQQQPTLIEKSSKEYHLCALFSILYPFKSNFGNSLGDIHSNVNGGHHLFNNNNNNGGGGLTIPFVPVLEDNQPIKSWSEIMDDEDQEMEMNQLNDDTTSSYSDISSSTTTTFNNETGMFDMDDDSDNESIKKKKKQLKKTINNNNNNNSTLPSSSSSTNKTKKKNGNGNNKSMKKIFIGGIKFDDLTDEEERQVRILKILHLFQSLGKIESVDAHWEKGYCFITYLQHGIAQRVVQQMSNHTKRSKMLQNIKSSLSRDNLNVKCTPLPTFYVRLPSNKSNNNGSNNKPK</sequence>
<evidence type="ECO:0000259" key="3">
    <source>
        <dbReference type="PROSITE" id="PS50102"/>
    </source>
</evidence>
<keyword evidence="5" id="KW-1185">Reference proteome</keyword>
<feature type="region of interest" description="Disordered" evidence="2">
    <location>
        <begin position="155"/>
        <end position="232"/>
    </location>
</feature>
<feature type="compositionally biased region" description="Low complexity" evidence="2">
    <location>
        <begin position="200"/>
        <end position="220"/>
    </location>
</feature>
<dbReference type="PROSITE" id="PS50102">
    <property type="entry name" value="RRM"/>
    <property type="match status" value="1"/>
</dbReference>
<evidence type="ECO:0000256" key="1">
    <source>
        <dbReference type="PROSITE-ProRule" id="PRU00176"/>
    </source>
</evidence>
<dbReference type="EMBL" id="GL883008">
    <property type="protein sequence ID" value="EGG22869.1"/>
    <property type="molecule type" value="Genomic_DNA"/>
</dbReference>
<dbReference type="AlphaFoldDB" id="F4PMX6"/>
<dbReference type="CDD" id="cd00590">
    <property type="entry name" value="RRM_SF"/>
    <property type="match status" value="1"/>
</dbReference>
<accession>F4PMX6</accession>